<organism evidence="1 2">
    <name type="scientific">Vigna angularis var. angularis</name>
    <dbReference type="NCBI Taxonomy" id="157739"/>
    <lineage>
        <taxon>Eukaryota</taxon>
        <taxon>Viridiplantae</taxon>
        <taxon>Streptophyta</taxon>
        <taxon>Embryophyta</taxon>
        <taxon>Tracheophyta</taxon>
        <taxon>Spermatophyta</taxon>
        <taxon>Magnoliopsida</taxon>
        <taxon>eudicotyledons</taxon>
        <taxon>Gunneridae</taxon>
        <taxon>Pentapetalae</taxon>
        <taxon>rosids</taxon>
        <taxon>fabids</taxon>
        <taxon>Fabales</taxon>
        <taxon>Fabaceae</taxon>
        <taxon>Papilionoideae</taxon>
        <taxon>50 kb inversion clade</taxon>
        <taxon>NPAAA clade</taxon>
        <taxon>indigoferoid/millettioid clade</taxon>
        <taxon>Phaseoleae</taxon>
        <taxon>Vigna</taxon>
    </lineage>
</organism>
<gene>
    <name evidence="1" type="primary">Vigan.04G010700</name>
    <name evidence="1" type="ORF">VIGAN_04010700</name>
</gene>
<dbReference type="EMBL" id="AP015037">
    <property type="protein sequence ID" value="BAT83013.1"/>
    <property type="molecule type" value="Genomic_DNA"/>
</dbReference>
<proteinExistence type="predicted"/>
<evidence type="ECO:0000313" key="1">
    <source>
        <dbReference type="EMBL" id="BAT83013.1"/>
    </source>
</evidence>
<dbReference type="Proteomes" id="UP000291084">
    <property type="component" value="Chromosome 4"/>
</dbReference>
<evidence type="ECO:0000313" key="2">
    <source>
        <dbReference type="Proteomes" id="UP000291084"/>
    </source>
</evidence>
<keyword evidence="2" id="KW-1185">Reference proteome</keyword>
<accession>A0A0S3RR09</accession>
<reference evidence="1 2" key="1">
    <citation type="journal article" date="2015" name="Sci. Rep.">
        <title>The power of single molecule real-time sequencing technology in the de novo assembly of a eukaryotic genome.</title>
        <authorList>
            <person name="Sakai H."/>
            <person name="Naito K."/>
            <person name="Ogiso-Tanaka E."/>
            <person name="Takahashi Y."/>
            <person name="Iseki K."/>
            <person name="Muto C."/>
            <person name="Satou K."/>
            <person name="Teruya K."/>
            <person name="Shiroma A."/>
            <person name="Shimoji M."/>
            <person name="Hirano T."/>
            <person name="Itoh T."/>
            <person name="Kaga A."/>
            <person name="Tomooka N."/>
        </authorList>
    </citation>
    <scope>NUCLEOTIDE SEQUENCE [LARGE SCALE GENOMIC DNA]</scope>
    <source>
        <strain evidence="2">cv. Shumari</strain>
    </source>
</reference>
<dbReference type="AlphaFoldDB" id="A0A0S3RR09"/>
<name>A0A0S3RR09_PHAAN</name>
<sequence>MDAKIAIMENEMTNLKKTLATMLLMVEENQKKLMLMLERKKMDATIVKPLFWVERDLPPKMGLLNFIWVEEEKLRYKKYPLLFFCWITRPNNWASYASLHCKSLQMVGDARHDFFLHFYLFLYILKIDLYK</sequence>
<protein>
    <submittedName>
        <fullName evidence="1">Uncharacterized protein</fullName>
    </submittedName>
</protein>